<keyword evidence="1" id="KW-1133">Transmembrane helix</keyword>
<name>A0BEY8_PARTE</name>
<reference evidence="2 3" key="1">
    <citation type="journal article" date="2006" name="Nature">
        <title>Global trends of whole-genome duplications revealed by the ciliate Paramecium tetraurelia.</title>
        <authorList>
            <consortium name="Genoscope"/>
            <person name="Aury J.-M."/>
            <person name="Jaillon O."/>
            <person name="Duret L."/>
            <person name="Noel B."/>
            <person name="Jubin C."/>
            <person name="Porcel B.M."/>
            <person name="Segurens B."/>
            <person name="Daubin V."/>
            <person name="Anthouard V."/>
            <person name="Aiach N."/>
            <person name="Arnaiz O."/>
            <person name="Billaut A."/>
            <person name="Beisson J."/>
            <person name="Blanc I."/>
            <person name="Bouhouche K."/>
            <person name="Camara F."/>
            <person name="Duharcourt S."/>
            <person name="Guigo R."/>
            <person name="Gogendeau D."/>
            <person name="Katinka M."/>
            <person name="Keller A.-M."/>
            <person name="Kissmehl R."/>
            <person name="Klotz C."/>
            <person name="Koll F."/>
            <person name="Le Moue A."/>
            <person name="Lepere C."/>
            <person name="Malinsky S."/>
            <person name="Nowacki M."/>
            <person name="Nowak J.K."/>
            <person name="Plattner H."/>
            <person name="Poulain J."/>
            <person name="Ruiz F."/>
            <person name="Serrano V."/>
            <person name="Zagulski M."/>
            <person name="Dessen P."/>
            <person name="Betermier M."/>
            <person name="Weissenbach J."/>
            <person name="Scarpelli C."/>
            <person name="Schachter V."/>
            <person name="Sperling L."/>
            <person name="Meyer E."/>
            <person name="Cohen J."/>
            <person name="Wincker P."/>
        </authorList>
    </citation>
    <scope>NUCLEOTIDE SEQUENCE [LARGE SCALE GENOMIC DNA]</scope>
    <source>
        <strain evidence="2 3">Stock d4-2</strain>
    </source>
</reference>
<dbReference type="KEGG" id="ptm:GSPATT00028140001"/>
<accession>A0BEY8</accession>
<sequence>MNKFTLFFLDKSTEARYQAQSLQSIRMTHFNLLSKGYLITFIFRCLTFLLSSDFNRFYPNLSMLLFFIAAEIFLSKHNLSLRILSIIANHLLTIFFYLFDEETDVAIAHLKGVNQMGSNFLITMGSEFPEALIQVISITAIRIYFVFQQSKTLSLYPISSLILVSVFYLFFHYKYNDAMRAQFMLIQKDRQWETILRQLIDKQSYVILNFNENSFQFEFLMAKNFQNRCMKNKEEILNFFKEAQYNKKSLNDYLYDQMKEYQTKRIDIFRKEIFVKKHRELVKLEFSIFFGNQPTILLIFHKPKLQLSNIVGNINNKVLFQYLIKLLNCFNKKYKTNPSYIHFMKKIRLIEIYQNLQNSWELQVQEINLQTVVSEQIKYFPNIILKINAKTQITFKTNKDIISLILFKIFSNTNTSLIKLRYTSPEEEENIQLRFHGNFNCKVLLSFFTFHKEHISRFAMFTNLTNNSIDLYFEKNPYIPFTGKEKQQQILDN</sequence>
<evidence type="ECO:0008006" key="4">
    <source>
        <dbReference type="Google" id="ProtNLM"/>
    </source>
</evidence>
<keyword evidence="1" id="KW-0812">Transmembrane</keyword>
<keyword evidence="1" id="KW-0472">Membrane</keyword>
<dbReference type="OMA" id="LFFHYKY"/>
<gene>
    <name evidence="2" type="ORF">GSPATT00028140001</name>
</gene>
<organism evidence="2 3">
    <name type="scientific">Paramecium tetraurelia</name>
    <dbReference type="NCBI Taxonomy" id="5888"/>
    <lineage>
        <taxon>Eukaryota</taxon>
        <taxon>Sar</taxon>
        <taxon>Alveolata</taxon>
        <taxon>Ciliophora</taxon>
        <taxon>Intramacronucleata</taxon>
        <taxon>Oligohymenophorea</taxon>
        <taxon>Peniculida</taxon>
        <taxon>Parameciidae</taxon>
        <taxon>Paramecium</taxon>
    </lineage>
</organism>
<proteinExistence type="predicted"/>
<feature type="transmembrane region" description="Helical" evidence="1">
    <location>
        <begin position="154"/>
        <end position="173"/>
    </location>
</feature>
<dbReference type="RefSeq" id="XP_001424503.1">
    <property type="nucleotide sequence ID" value="XM_001424466.1"/>
</dbReference>
<feature type="transmembrane region" description="Helical" evidence="1">
    <location>
        <begin position="32"/>
        <end position="51"/>
    </location>
</feature>
<dbReference type="OrthoDB" id="302878at2759"/>
<feature type="transmembrane region" description="Helical" evidence="1">
    <location>
        <begin position="81"/>
        <end position="99"/>
    </location>
</feature>
<dbReference type="AlphaFoldDB" id="A0BEY8"/>
<dbReference type="EMBL" id="CT867990">
    <property type="protein sequence ID" value="CAK57105.1"/>
    <property type="molecule type" value="Genomic_DNA"/>
</dbReference>
<dbReference type="GeneID" id="5010287"/>
<evidence type="ECO:0000313" key="2">
    <source>
        <dbReference type="EMBL" id="CAK57105.1"/>
    </source>
</evidence>
<protein>
    <recommendedName>
        <fullName evidence="4">Transmembrane protein</fullName>
    </recommendedName>
</protein>
<dbReference type="InParanoid" id="A0BEY8"/>
<keyword evidence="3" id="KW-1185">Reference proteome</keyword>
<evidence type="ECO:0000256" key="1">
    <source>
        <dbReference type="SAM" id="Phobius"/>
    </source>
</evidence>
<feature type="transmembrane region" description="Helical" evidence="1">
    <location>
        <begin position="57"/>
        <end position="74"/>
    </location>
</feature>
<evidence type="ECO:0000313" key="3">
    <source>
        <dbReference type="Proteomes" id="UP000000600"/>
    </source>
</evidence>
<feature type="transmembrane region" description="Helical" evidence="1">
    <location>
        <begin position="131"/>
        <end position="147"/>
    </location>
</feature>
<dbReference type="HOGENOM" id="CLU_557211_0_0_1"/>
<dbReference type="Proteomes" id="UP000000600">
    <property type="component" value="Unassembled WGS sequence"/>
</dbReference>